<feature type="transmembrane region" description="Helical" evidence="5">
    <location>
        <begin position="441"/>
        <end position="460"/>
    </location>
</feature>
<evidence type="ECO:0000313" key="8">
    <source>
        <dbReference type="EMBL" id="OAG27737.1"/>
    </source>
</evidence>
<feature type="transmembrane region" description="Helical" evidence="5">
    <location>
        <begin position="36"/>
        <end position="59"/>
    </location>
</feature>
<evidence type="ECO:0000256" key="4">
    <source>
        <dbReference type="ARBA" id="ARBA00023136"/>
    </source>
</evidence>
<comment type="similarity">
    <text evidence="5">Belongs to the complex I subunit 2 family.</text>
</comment>
<dbReference type="InterPro" id="IPR001750">
    <property type="entry name" value="ND/Mrp_TM"/>
</dbReference>
<feature type="transmembrane region" description="Helical" evidence="5">
    <location>
        <begin position="71"/>
        <end position="88"/>
    </location>
</feature>
<evidence type="ECO:0000259" key="7">
    <source>
        <dbReference type="Pfam" id="PF00361"/>
    </source>
</evidence>
<feature type="transmembrane region" description="Helical" evidence="5">
    <location>
        <begin position="236"/>
        <end position="261"/>
    </location>
</feature>
<evidence type="ECO:0000256" key="3">
    <source>
        <dbReference type="ARBA" id="ARBA00022989"/>
    </source>
</evidence>
<dbReference type="GO" id="GO:0042773">
    <property type="term" value="P:ATP synthesis coupled electron transport"/>
    <property type="evidence" value="ECO:0007669"/>
    <property type="project" value="InterPro"/>
</dbReference>
<keyword evidence="5" id="KW-0830">Ubiquinone</keyword>
<dbReference type="Pfam" id="PF00361">
    <property type="entry name" value="Proton_antipo_M"/>
    <property type="match status" value="1"/>
</dbReference>
<dbReference type="EC" id="7.1.1.-" evidence="5"/>
<dbReference type="EMBL" id="LSFI01000021">
    <property type="protein sequence ID" value="OAG27737.1"/>
    <property type="molecule type" value="Genomic_DNA"/>
</dbReference>
<comment type="catalytic activity">
    <reaction evidence="5">
        <text>a quinone + NADH + 5 H(+)(in) = a quinol + NAD(+) + 4 H(+)(out)</text>
        <dbReference type="Rhea" id="RHEA:57888"/>
        <dbReference type="ChEBI" id="CHEBI:15378"/>
        <dbReference type="ChEBI" id="CHEBI:24646"/>
        <dbReference type="ChEBI" id="CHEBI:57540"/>
        <dbReference type="ChEBI" id="CHEBI:57945"/>
        <dbReference type="ChEBI" id="CHEBI:132124"/>
    </reaction>
</comment>
<protein>
    <recommendedName>
        <fullName evidence="5">NADH-quinone oxidoreductase subunit N</fullName>
        <ecNumber evidence="5">7.1.1.-</ecNumber>
    </recommendedName>
    <alternativeName>
        <fullName evidence="5">NADH dehydrogenase I subunit N</fullName>
    </alternativeName>
    <alternativeName>
        <fullName evidence="5">NDH-1 subunit N</fullName>
    </alternativeName>
</protein>
<dbReference type="HAMAP" id="MF_00445">
    <property type="entry name" value="NDH1_NuoN_1"/>
    <property type="match status" value="1"/>
</dbReference>
<dbReference type="Proteomes" id="UP000076964">
    <property type="component" value="Unassembled WGS sequence"/>
</dbReference>
<organism evidence="8 9">
    <name type="scientific">Thermodesulfatator autotrophicus</name>
    <dbReference type="NCBI Taxonomy" id="1795632"/>
    <lineage>
        <taxon>Bacteria</taxon>
        <taxon>Pseudomonadati</taxon>
        <taxon>Thermodesulfobacteriota</taxon>
        <taxon>Thermodesulfobacteria</taxon>
        <taxon>Thermodesulfobacteriales</taxon>
        <taxon>Thermodesulfatatoraceae</taxon>
        <taxon>Thermodesulfatator</taxon>
    </lineage>
</organism>
<keyword evidence="3 5" id="KW-1133">Transmembrane helix</keyword>
<comment type="subcellular location">
    <subcellularLocation>
        <location evidence="5">Cell membrane</location>
        <topology evidence="5">Multi-pass membrane protein</topology>
    </subcellularLocation>
    <subcellularLocation>
        <location evidence="1">Endomembrane system</location>
        <topology evidence="1">Multi-pass membrane protein</topology>
    </subcellularLocation>
    <subcellularLocation>
        <location evidence="6">Membrane</location>
        <topology evidence="6">Multi-pass membrane protein</topology>
    </subcellularLocation>
</comment>
<dbReference type="GO" id="GO:0048038">
    <property type="term" value="F:quinone binding"/>
    <property type="evidence" value="ECO:0007669"/>
    <property type="project" value="UniProtKB-KW"/>
</dbReference>
<feature type="transmembrane region" description="Helical" evidence="5">
    <location>
        <begin position="399"/>
        <end position="420"/>
    </location>
</feature>
<feature type="transmembrane region" description="Helical" evidence="5">
    <location>
        <begin position="267"/>
        <end position="288"/>
    </location>
</feature>
<keyword evidence="5" id="KW-0813">Transport</keyword>
<keyword evidence="9" id="KW-1185">Reference proteome</keyword>
<dbReference type="PANTHER" id="PTHR22773">
    <property type="entry name" value="NADH DEHYDROGENASE"/>
    <property type="match status" value="1"/>
</dbReference>
<evidence type="ECO:0000256" key="5">
    <source>
        <dbReference type="HAMAP-Rule" id="MF_00445"/>
    </source>
</evidence>
<evidence type="ECO:0000313" key="9">
    <source>
        <dbReference type="Proteomes" id="UP000076964"/>
    </source>
</evidence>
<dbReference type="PRINTS" id="PR01434">
    <property type="entry name" value="NADHDHGNASE5"/>
</dbReference>
<dbReference type="STRING" id="1795632.TH606_05525"/>
<feature type="domain" description="NADH:quinone oxidoreductase/Mrp antiporter transmembrane" evidence="7">
    <location>
        <begin position="119"/>
        <end position="414"/>
    </location>
</feature>
<feature type="transmembrane region" description="Helical" evidence="5">
    <location>
        <begin position="156"/>
        <end position="178"/>
    </location>
</feature>
<dbReference type="GO" id="GO:0050136">
    <property type="term" value="F:NADH dehydrogenase (quinone) (non-electrogenic) activity"/>
    <property type="evidence" value="ECO:0007669"/>
    <property type="project" value="UniProtKB-UniRule"/>
</dbReference>
<feature type="transmembrane region" description="Helical" evidence="5">
    <location>
        <begin position="6"/>
        <end position="27"/>
    </location>
</feature>
<comment type="subunit">
    <text evidence="5">NDH-1 is composed of 14 different subunits. Subunits NuoA, H, J, K, L, M, N constitute the membrane sector of the complex.</text>
</comment>
<keyword evidence="5" id="KW-0874">Quinone</keyword>
<evidence type="ECO:0000256" key="6">
    <source>
        <dbReference type="RuleBase" id="RU000320"/>
    </source>
</evidence>
<feature type="transmembrane region" description="Helical" evidence="5">
    <location>
        <begin position="364"/>
        <end position="387"/>
    </location>
</feature>
<dbReference type="GO" id="GO:0005886">
    <property type="term" value="C:plasma membrane"/>
    <property type="evidence" value="ECO:0007669"/>
    <property type="project" value="UniProtKB-SubCell"/>
</dbReference>
<dbReference type="RefSeq" id="WP_068541928.1">
    <property type="nucleotide sequence ID" value="NZ_LSFI01000021.1"/>
</dbReference>
<keyword evidence="5" id="KW-1003">Cell membrane</keyword>
<keyword evidence="5" id="KW-1278">Translocase</keyword>
<feature type="transmembrane region" description="Helical" evidence="5">
    <location>
        <begin position="295"/>
        <end position="314"/>
    </location>
</feature>
<evidence type="ECO:0000256" key="1">
    <source>
        <dbReference type="ARBA" id="ARBA00004127"/>
    </source>
</evidence>
<comment type="function">
    <text evidence="5">NDH-1 shuttles electrons from NADH, via FMN and iron-sulfur (Fe-S) centers, to quinones in the respiratory chain. The immediate electron acceptor for the enzyme in this species is believed to be ubiquinone. Couples the redox reaction to proton translocation (for every two electrons transferred, four hydrogen ions are translocated across the cytoplasmic membrane), and thus conserves the redox energy in a proton gradient.</text>
</comment>
<accession>A0A177E714</accession>
<keyword evidence="4 5" id="KW-0472">Membrane</keyword>
<sequence length="477" mass="51977">MWSSLPSFVAVYPEILLVVVASIMALADRWVKLKDVFAWITIATSVIALIMVFAVEGAVFGNSYAADTYGLFFKMIFLLALIMVTLVSPGYNRMVGIHFGEYYALLMFAVTGMMLMASSKDLILLFLGLELMSLSVYVLAALLYSDLRSLEGAMKYFLLGAFSSAFLLLAITFLYGLTGTTYIDVIAKKVFYPGLADNTALLLSAALFVVAFGFKVALVPFHMWSPDAYEGAPTSVTAFMAVGPKAAGFAAMGRVFIEALYNARVDWVEYLIPLALVTMFVGAILAVVQTNIKRLLAYSSITHAGYAVLGIIAASREGMAATMLYLFLYLFMTIGAFSVVTLFRQKDFLGEEITDYQGLSKTHPWVALVMLIFLFSLVGIPPTAGFIGKFFVFKAAYEAGHHLLVIGAVLASAIAAYPYLRIVMLMYMKEPEKDLAVNVTPYVFAGLIISVVGVLILGVYPEPVINFARTCCAGLIP</sequence>
<feature type="transmembrane region" description="Helical" evidence="5">
    <location>
        <begin position="100"/>
        <end position="117"/>
    </location>
</feature>
<keyword evidence="2 5" id="KW-0812">Transmembrane</keyword>
<dbReference type="OrthoDB" id="9807568at2"/>
<dbReference type="InterPro" id="IPR010096">
    <property type="entry name" value="NADH-Q_OxRdtase_suN/2"/>
</dbReference>
<comment type="caution">
    <text evidence="8">The sequence shown here is derived from an EMBL/GenBank/DDBJ whole genome shotgun (WGS) entry which is preliminary data.</text>
</comment>
<evidence type="ECO:0000256" key="2">
    <source>
        <dbReference type="ARBA" id="ARBA00022692"/>
    </source>
</evidence>
<dbReference type="NCBIfam" id="TIGR01770">
    <property type="entry name" value="NDH_I_N"/>
    <property type="match status" value="1"/>
</dbReference>
<feature type="transmembrane region" description="Helical" evidence="5">
    <location>
        <begin position="198"/>
        <end position="224"/>
    </location>
</feature>
<gene>
    <name evidence="5" type="primary">nuoN</name>
    <name evidence="8" type="ORF">TH606_05525</name>
</gene>
<feature type="transmembrane region" description="Helical" evidence="5">
    <location>
        <begin position="320"/>
        <end position="343"/>
    </location>
</feature>
<dbReference type="GO" id="GO:0012505">
    <property type="term" value="C:endomembrane system"/>
    <property type="evidence" value="ECO:0007669"/>
    <property type="project" value="UniProtKB-SubCell"/>
</dbReference>
<reference evidence="8 9" key="1">
    <citation type="submission" date="2016-02" db="EMBL/GenBank/DDBJ databases">
        <title>Draft genome sequence of Thermodesulfatator sp. S606.</title>
        <authorList>
            <person name="Lai Q."/>
            <person name="Cao J."/>
            <person name="Dupont S."/>
            <person name="Shao Z."/>
            <person name="Jebbar M."/>
            <person name="Alain K."/>
        </authorList>
    </citation>
    <scope>NUCLEOTIDE SEQUENCE [LARGE SCALE GENOMIC DNA]</scope>
    <source>
        <strain evidence="8 9">S606</strain>
    </source>
</reference>
<feature type="transmembrane region" description="Helical" evidence="5">
    <location>
        <begin position="123"/>
        <end position="144"/>
    </location>
</feature>
<dbReference type="GO" id="GO:0008137">
    <property type="term" value="F:NADH dehydrogenase (ubiquinone) activity"/>
    <property type="evidence" value="ECO:0007669"/>
    <property type="project" value="InterPro"/>
</dbReference>
<proteinExistence type="inferred from homology"/>
<name>A0A177E714_9BACT</name>
<dbReference type="AlphaFoldDB" id="A0A177E714"/>
<keyword evidence="5" id="KW-0520">NAD</keyword>